<name>A0A1V6ULE8_9EURO</name>
<dbReference type="Proteomes" id="UP000191500">
    <property type="component" value="Unassembled WGS sequence"/>
</dbReference>
<reference evidence="2" key="1">
    <citation type="journal article" date="2017" name="Nat. Microbiol.">
        <title>Global analysis of biosynthetic gene clusters reveals vast potential of secondary metabolite production in Penicillium species.</title>
        <authorList>
            <person name="Nielsen J.C."/>
            <person name="Grijseels S."/>
            <person name="Prigent S."/>
            <person name="Ji B."/>
            <person name="Dainat J."/>
            <person name="Nielsen K.F."/>
            <person name="Frisvad J.C."/>
            <person name="Workman M."/>
            <person name="Nielsen J."/>
        </authorList>
    </citation>
    <scope>NUCLEOTIDE SEQUENCE [LARGE SCALE GENOMIC DNA]</scope>
    <source>
        <strain evidence="2">IBT 31321</strain>
    </source>
</reference>
<evidence type="ECO:0000313" key="2">
    <source>
        <dbReference type="Proteomes" id="UP000191500"/>
    </source>
</evidence>
<proteinExistence type="predicted"/>
<dbReference type="EMBL" id="MDDG01000007">
    <property type="protein sequence ID" value="OQE39252.1"/>
    <property type="molecule type" value="Genomic_DNA"/>
</dbReference>
<accession>A0A1V6ULE8</accession>
<organism evidence="1 2">
    <name type="scientific">Penicillium coprophilum</name>
    <dbReference type="NCBI Taxonomy" id="36646"/>
    <lineage>
        <taxon>Eukaryota</taxon>
        <taxon>Fungi</taxon>
        <taxon>Dikarya</taxon>
        <taxon>Ascomycota</taxon>
        <taxon>Pezizomycotina</taxon>
        <taxon>Eurotiomycetes</taxon>
        <taxon>Eurotiomycetidae</taxon>
        <taxon>Eurotiales</taxon>
        <taxon>Aspergillaceae</taxon>
        <taxon>Penicillium</taxon>
    </lineage>
</organism>
<evidence type="ECO:0000313" key="1">
    <source>
        <dbReference type="EMBL" id="OQE39252.1"/>
    </source>
</evidence>
<comment type="caution">
    <text evidence="1">The sequence shown here is derived from an EMBL/GenBank/DDBJ whole genome shotgun (WGS) entry which is preliminary data.</text>
</comment>
<keyword evidence="2" id="KW-1185">Reference proteome</keyword>
<dbReference type="AlphaFoldDB" id="A0A1V6ULE8"/>
<sequence length="260" mass="29908">MEPRQGDGIPVAPQAFNDSLTAVEDKAIIEYVGQLKDHGFELKKQTMVSQIASAYLKHNGSSDSDQFAALRADCRLNEERIYALSDMAYATTIQKNGRILNTRRRKASEHRELASIIYCYPAQGKPLSPTTGWAEKTHALDWLNSVFEEETSPSGSRDRGQRRERKQRHLLLIDSQFPVTIPRTPKRSKTPKSSRKLEVLPSLMMSLEEFQDCFDRYENASPAEKKRRREEVMLGYARCVWKLGEFIQWSLLSLKKLRTR</sequence>
<protein>
    <submittedName>
        <fullName evidence="1">Uncharacterized protein</fullName>
    </submittedName>
</protein>
<dbReference type="STRING" id="36646.A0A1V6ULE8"/>
<gene>
    <name evidence="1" type="ORF">PENCOP_c007G05621</name>
</gene>